<dbReference type="SUPFAM" id="SSF53167">
    <property type="entry name" value="Purine and uridine phosphorylases"/>
    <property type="match status" value="1"/>
</dbReference>
<reference evidence="2 3" key="1">
    <citation type="submission" date="2012-08" db="EMBL/GenBank/DDBJ databases">
        <title>Whole genome shotgun sequence of Kineosphaera limosa NBRC 100340.</title>
        <authorList>
            <person name="Yoshida I."/>
            <person name="Isaki S."/>
            <person name="Hosoyama A."/>
            <person name="Tsuchikane K."/>
            <person name="Katsumata H."/>
            <person name="Ando Y."/>
            <person name="Ohji S."/>
            <person name="Hamada M."/>
            <person name="Tamura T."/>
            <person name="Yamazoe A."/>
            <person name="Yamazaki S."/>
            <person name="Fujita N."/>
        </authorList>
    </citation>
    <scope>NUCLEOTIDE SEQUENCE [LARGE SCALE GENOMIC DNA]</scope>
    <source>
        <strain evidence="2 3">NBRC 100340</strain>
    </source>
</reference>
<evidence type="ECO:0000256" key="1">
    <source>
        <dbReference type="SAM" id="MobiDB-lite"/>
    </source>
</evidence>
<dbReference type="AlphaFoldDB" id="K6WW82"/>
<dbReference type="EMBL" id="BAHD01000100">
    <property type="protein sequence ID" value="GAB98101.1"/>
    <property type="molecule type" value="Genomic_DNA"/>
</dbReference>
<evidence type="ECO:0000313" key="3">
    <source>
        <dbReference type="Proteomes" id="UP000008366"/>
    </source>
</evidence>
<dbReference type="GO" id="GO:0003824">
    <property type="term" value="F:catalytic activity"/>
    <property type="evidence" value="ECO:0007669"/>
    <property type="project" value="InterPro"/>
</dbReference>
<name>K6WW82_9MICO</name>
<evidence type="ECO:0000313" key="2">
    <source>
        <dbReference type="EMBL" id="GAB98101.1"/>
    </source>
</evidence>
<dbReference type="GO" id="GO:0009116">
    <property type="term" value="P:nucleoside metabolic process"/>
    <property type="evidence" value="ECO:0007669"/>
    <property type="project" value="InterPro"/>
</dbReference>
<keyword evidence="3" id="KW-1185">Reference proteome</keyword>
<feature type="region of interest" description="Disordered" evidence="1">
    <location>
        <begin position="32"/>
        <end position="51"/>
    </location>
</feature>
<dbReference type="STRING" id="1184609.KILIM_100_00110"/>
<protein>
    <submittedName>
        <fullName evidence="2">Purine nucleoside phosphorylase</fullName>
    </submittedName>
</protein>
<comment type="caution">
    <text evidence="2">The sequence shown here is derived from an EMBL/GenBank/DDBJ whole genome shotgun (WGS) entry which is preliminary data.</text>
</comment>
<accession>K6WW82</accession>
<gene>
    <name evidence="2" type="primary">punA</name>
    <name evidence="2" type="ORF">KILIM_100_00110</name>
</gene>
<dbReference type="InterPro" id="IPR035994">
    <property type="entry name" value="Nucleoside_phosphorylase_sf"/>
</dbReference>
<proteinExistence type="predicted"/>
<organism evidence="2 3">
    <name type="scientific">Kineosphaera limosa NBRC 100340</name>
    <dbReference type="NCBI Taxonomy" id="1184609"/>
    <lineage>
        <taxon>Bacteria</taxon>
        <taxon>Bacillati</taxon>
        <taxon>Actinomycetota</taxon>
        <taxon>Actinomycetes</taxon>
        <taxon>Micrococcales</taxon>
        <taxon>Dermatophilaceae</taxon>
        <taxon>Kineosphaera</taxon>
    </lineage>
</organism>
<dbReference type="Gene3D" id="3.40.50.1580">
    <property type="entry name" value="Nucleoside phosphorylase domain"/>
    <property type="match status" value="1"/>
</dbReference>
<sequence length="51" mass="5159">MLLMQGRTHLYEGQGVAVLGLSLVTNLAAGIGGQPLSHDEVLESGAGPRSG</sequence>
<dbReference type="Proteomes" id="UP000008366">
    <property type="component" value="Unassembled WGS sequence"/>
</dbReference>